<accession>C6S8I4</accession>
<protein>
    <submittedName>
        <fullName evidence="1">Uncharacterized protein</fullName>
    </submittedName>
</protein>
<proteinExistence type="predicted"/>
<dbReference type="KEGG" id="nmi:NMO_1562"/>
<gene>
    <name evidence="1" type="ordered locus">NMO_1562</name>
</gene>
<dbReference type="AlphaFoldDB" id="C6S8I4"/>
<reference evidence="1 2" key="1">
    <citation type="journal article" date="2008" name="Proc. Natl. Acad. Sci. U.S.A.">
        <title>Whole-genome comparison of disease and carriage strains provides insights into virulence evolution in Neisseria meningitidis.</title>
        <authorList>
            <person name="Schoen C."/>
            <person name="Blom J."/>
            <person name="Claus H."/>
            <person name="Schramm-Glueck A."/>
            <person name="Brandt P."/>
            <person name="Mueller T."/>
            <person name="Goesmann A."/>
            <person name="Joseph B."/>
            <person name="Konietzny S."/>
            <person name="Kurzai O."/>
            <person name="Schmitt C."/>
            <person name="Friedrich T."/>
            <person name="Linke B."/>
            <person name="Vogel U."/>
            <person name="Frosch M."/>
        </authorList>
    </citation>
    <scope>NUCLEOTIDE SEQUENCE [LARGE SCALE GENOMIC DNA]</scope>
    <source>
        <strain evidence="2">alpha14</strain>
    </source>
</reference>
<sequence>MYYQVGNKCLEKHQAENLYFSLVVPRIKENGQIVRPEYNGSLWKMSDGQPLRLLLAECSPKTCVWVSAVGRERNFAKVSGCVLIRCWCRRIA</sequence>
<name>C6S8I4_NEIML</name>
<organism evidence="1 2">
    <name type="scientific">Neisseria meningitidis (strain alpha14)</name>
    <dbReference type="NCBI Taxonomy" id="662598"/>
    <lineage>
        <taxon>Bacteria</taxon>
        <taxon>Pseudomonadati</taxon>
        <taxon>Pseudomonadota</taxon>
        <taxon>Betaproteobacteria</taxon>
        <taxon>Neisseriales</taxon>
        <taxon>Neisseriaceae</taxon>
        <taxon>Neisseria</taxon>
    </lineage>
</organism>
<dbReference type="EMBL" id="AM889136">
    <property type="protein sequence ID" value="CBA07477.1"/>
    <property type="molecule type" value="Genomic_DNA"/>
</dbReference>
<evidence type="ECO:0000313" key="1">
    <source>
        <dbReference type="EMBL" id="CBA07477.1"/>
    </source>
</evidence>
<dbReference type="Proteomes" id="UP000002054">
    <property type="component" value="Chromosome"/>
</dbReference>
<dbReference type="HOGENOM" id="CLU_2410200_0_0_4"/>
<evidence type="ECO:0000313" key="2">
    <source>
        <dbReference type="Proteomes" id="UP000002054"/>
    </source>
</evidence>